<keyword evidence="5 6" id="KW-0472">Membrane</keyword>
<evidence type="ECO:0000256" key="6">
    <source>
        <dbReference type="SAM" id="Phobius"/>
    </source>
</evidence>
<organism evidence="7">
    <name type="scientific">Desulfobacca acetoxidans</name>
    <dbReference type="NCBI Taxonomy" id="60893"/>
    <lineage>
        <taxon>Bacteria</taxon>
        <taxon>Pseudomonadati</taxon>
        <taxon>Thermodesulfobacteriota</taxon>
        <taxon>Desulfobaccia</taxon>
        <taxon>Desulfobaccales</taxon>
        <taxon>Desulfobaccaceae</taxon>
        <taxon>Desulfobacca</taxon>
    </lineage>
</organism>
<gene>
    <name evidence="7" type="ORF">ENT08_05160</name>
</gene>
<comment type="subcellular location">
    <subcellularLocation>
        <location evidence="1">Cell membrane</location>
        <topology evidence="1">Multi-pass membrane protein</topology>
    </subcellularLocation>
</comment>
<name>A0A7V4LCI0_9BACT</name>
<dbReference type="GO" id="GO:0005886">
    <property type="term" value="C:plasma membrane"/>
    <property type="evidence" value="ECO:0007669"/>
    <property type="project" value="UniProtKB-SubCell"/>
</dbReference>
<feature type="transmembrane region" description="Helical" evidence="6">
    <location>
        <begin position="81"/>
        <end position="99"/>
    </location>
</feature>
<reference evidence="7" key="1">
    <citation type="journal article" date="2020" name="mSystems">
        <title>Genome- and Community-Level Interaction Insights into Carbon Utilization and Element Cycling Functions of Hydrothermarchaeota in Hydrothermal Sediment.</title>
        <authorList>
            <person name="Zhou Z."/>
            <person name="Liu Y."/>
            <person name="Xu W."/>
            <person name="Pan J."/>
            <person name="Luo Z.H."/>
            <person name="Li M."/>
        </authorList>
    </citation>
    <scope>NUCLEOTIDE SEQUENCE [LARGE SCALE GENOMIC DNA]</scope>
    <source>
        <strain evidence="7">SpSt-548</strain>
    </source>
</reference>
<keyword evidence="4 6" id="KW-1133">Transmembrane helix</keyword>
<feature type="transmembrane region" description="Helical" evidence="6">
    <location>
        <begin position="105"/>
        <end position="125"/>
    </location>
</feature>
<dbReference type="EMBL" id="DSXI01000308">
    <property type="protein sequence ID" value="HGS05115.1"/>
    <property type="molecule type" value="Genomic_DNA"/>
</dbReference>
<protein>
    <recommendedName>
        <fullName evidence="8">ATP synthase subunit I</fullName>
    </recommendedName>
</protein>
<evidence type="ECO:0000256" key="2">
    <source>
        <dbReference type="ARBA" id="ARBA00022475"/>
    </source>
</evidence>
<proteinExistence type="predicted"/>
<feature type="transmembrane region" description="Helical" evidence="6">
    <location>
        <begin position="7"/>
        <end position="26"/>
    </location>
</feature>
<dbReference type="InterPro" id="IPR005598">
    <property type="entry name" value="ATP_synth_I"/>
</dbReference>
<sequence length="143" mass="15803">MDLLTARLLKWANWVILALLATLAYLWRGPQVALGVVVGGLVVVVNFHWLHRNLRDLLEKAPQLPEKGQGRAKAWFAAKQLLRFVVVLAVIYVLIRYGWVNLLGLVVGLSTVVLTLILAGLVEVIKLKKKEANPSHGTSHSVS</sequence>
<comment type="caution">
    <text evidence="7">The sequence shown here is derived from an EMBL/GenBank/DDBJ whole genome shotgun (WGS) entry which is preliminary data.</text>
</comment>
<evidence type="ECO:0008006" key="8">
    <source>
        <dbReference type="Google" id="ProtNLM"/>
    </source>
</evidence>
<keyword evidence="2" id="KW-1003">Cell membrane</keyword>
<evidence type="ECO:0000256" key="5">
    <source>
        <dbReference type="ARBA" id="ARBA00023136"/>
    </source>
</evidence>
<dbReference type="AlphaFoldDB" id="A0A7V4LCI0"/>
<evidence type="ECO:0000256" key="4">
    <source>
        <dbReference type="ARBA" id="ARBA00022989"/>
    </source>
</evidence>
<dbReference type="Pfam" id="PF03899">
    <property type="entry name" value="ATP-synt_I"/>
    <property type="match status" value="1"/>
</dbReference>
<evidence type="ECO:0000313" key="7">
    <source>
        <dbReference type="EMBL" id="HGS05115.1"/>
    </source>
</evidence>
<keyword evidence="3 6" id="KW-0812">Transmembrane</keyword>
<feature type="transmembrane region" description="Helical" evidence="6">
    <location>
        <begin position="32"/>
        <end position="50"/>
    </location>
</feature>
<accession>A0A7V4LCI0</accession>
<evidence type="ECO:0000256" key="3">
    <source>
        <dbReference type="ARBA" id="ARBA00022692"/>
    </source>
</evidence>
<evidence type="ECO:0000256" key="1">
    <source>
        <dbReference type="ARBA" id="ARBA00004651"/>
    </source>
</evidence>